<dbReference type="Pfam" id="PF00079">
    <property type="entry name" value="Serpin"/>
    <property type="match status" value="1"/>
</dbReference>
<dbReference type="SUPFAM" id="SSF56574">
    <property type="entry name" value="Serpins"/>
    <property type="match status" value="1"/>
</dbReference>
<dbReference type="InterPro" id="IPR000215">
    <property type="entry name" value="Serpin_fam"/>
</dbReference>
<evidence type="ECO:0000256" key="1">
    <source>
        <dbReference type="ARBA" id="ARBA00009500"/>
    </source>
</evidence>
<accession>A0AAV0D0T3</accession>
<dbReference type="Proteomes" id="UP001152523">
    <property type="component" value="Unassembled WGS sequence"/>
</dbReference>
<comment type="similarity">
    <text evidence="1 2">Belongs to the serpin family.</text>
</comment>
<dbReference type="GO" id="GO:0005615">
    <property type="term" value="C:extracellular space"/>
    <property type="evidence" value="ECO:0007669"/>
    <property type="project" value="InterPro"/>
</dbReference>
<dbReference type="GO" id="GO:0004867">
    <property type="term" value="F:serine-type endopeptidase inhibitor activity"/>
    <property type="evidence" value="ECO:0007669"/>
    <property type="project" value="InterPro"/>
</dbReference>
<dbReference type="InterPro" id="IPR042185">
    <property type="entry name" value="Serpin_sf_2"/>
</dbReference>
<sequence length="392" mass="43629">MDASKFIANQSDASLMFAKHVFFKLVNGDRNLALSPLSINIALGMVAAGSTDHLRRSLLAFLRADSARDFDAFAFHVVANILADASHVGGPSLSAANGVWMEQTVPFKPSYKDILERFYNAVAQSVDFRTKKDEAVDVVNSWVEKKTGGLIKTVLDKNNVCSKTTIIILANALYFKGVWAEKFEERYTKDRDFYLMNGSSIQVPFMSSAQRQYVKAFDDFKILSLPYKQGKDMRRRFSMYFVLPNAKNGLPSLIDMMAKESQFLERHAPRIPVDVGEFRIPKFKITFDFDAVHVLDDLGVQFSRAGLGEMVVDPRESPFVSSIIHKCVVDVNEKGTEAAAVTVVMGGFGCGISMVEEEKIDFVADHPFAFFIREDVSGLVVFVGTVVNPLLP</sequence>
<dbReference type="CDD" id="cd02043">
    <property type="entry name" value="serpinP_plants"/>
    <property type="match status" value="1"/>
</dbReference>
<feature type="domain" description="Serpin" evidence="3">
    <location>
        <begin position="19"/>
        <end position="389"/>
    </location>
</feature>
<keyword evidence="5" id="KW-1185">Reference proteome</keyword>
<dbReference type="InterPro" id="IPR036186">
    <property type="entry name" value="Serpin_sf"/>
</dbReference>
<evidence type="ECO:0000259" key="3">
    <source>
        <dbReference type="SMART" id="SM00093"/>
    </source>
</evidence>
<reference evidence="4" key="1">
    <citation type="submission" date="2022-07" db="EMBL/GenBank/DDBJ databases">
        <authorList>
            <person name="Macas J."/>
            <person name="Novak P."/>
            <person name="Neumann P."/>
        </authorList>
    </citation>
    <scope>NUCLEOTIDE SEQUENCE</scope>
</reference>
<dbReference type="PANTHER" id="PTHR11461">
    <property type="entry name" value="SERINE PROTEASE INHIBITOR, SERPIN"/>
    <property type="match status" value="1"/>
</dbReference>
<dbReference type="AlphaFoldDB" id="A0AAV0D0T3"/>
<comment type="caution">
    <text evidence="4">The sequence shown here is derived from an EMBL/GenBank/DDBJ whole genome shotgun (WGS) entry which is preliminary data.</text>
</comment>
<evidence type="ECO:0000256" key="2">
    <source>
        <dbReference type="RuleBase" id="RU000411"/>
    </source>
</evidence>
<dbReference type="SMART" id="SM00093">
    <property type="entry name" value="SERPIN"/>
    <property type="match status" value="1"/>
</dbReference>
<gene>
    <name evidence="4" type="ORF">CEPIT_LOCUS11159</name>
</gene>
<dbReference type="PANTHER" id="PTHR11461:SF211">
    <property type="entry name" value="GH10112P-RELATED"/>
    <property type="match status" value="1"/>
</dbReference>
<proteinExistence type="inferred from homology"/>
<evidence type="ECO:0000313" key="4">
    <source>
        <dbReference type="EMBL" id="CAH9090163.1"/>
    </source>
</evidence>
<evidence type="ECO:0000313" key="5">
    <source>
        <dbReference type="Proteomes" id="UP001152523"/>
    </source>
</evidence>
<protein>
    <recommendedName>
        <fullName evidence="3">Serpin domain-containing protein</fullName>
    </recommendedName>
</protein>
<dbReference type="InterPro" id="IPR023796">
    <property type="entry name" value="Serpin_dom"/>
</dbReference>
<organism evidence="4 5">
    <name type="scientific">Cuscuta epithymum</name>
    <dbReference type="NCBI Taxonomy" id="186058"/>
    <lineage>
        <taxon>Eukaryota</taxon>
        <taxon>Viridiplantae</taxon>
        <taxon>Streptophyta</taxon>
        <taxon>Embryophyta</taxon>
        <taxon>Tracheophyta</taxon>
        <taxon>Spermatophyta</taxon>
        <taxon>Magnoliopsida</taxon>
        <taxon>eudicotyledons</taxon>
        <taxon>Gunneridae</taxon>
        <taxon>Pentapetalae</taxon>
        <taxon>asterids</taxon>
        <taxon>lamiids</taxon>
        <taxon>Solanales</taxon>
        <taxon>Convolvulaceae</taxon>
        <taxon>Cuscuteae</taxon>
        <taxon>Cuscuta</taxon>
        <taxon>Cuscuta subgen. Cuscuta</taxon>
    </lineage>
</organism>
<dbReference type="EMBL" id="CAMAPF010000063">
    <property type="protein sequence ID" value="CAH9090163.1"/>
    <property type="molecule type" value="Genomic_DNA"/>
</dbReference>
<dbReference type="Gene3D" id="2.30.39.10">
    <property type="entry name" value="Alpha-1-antitrypsin, domain 1"/>
    <property type="match status" value="1"/>
</dbReference>
<name>A0AAV0D0T3_9ASTE</name>
<dbReference type="InterPro" id="IPR042178">
    <property type="entry name" value="Serpin_sf_1"/>
</dbReference>
<dbReference type="Gene3D" id="3.30.497.10">
    <property type="entry name" value="Antithrombin, subunit I, domain 2"/>
    <property type="match status" value="1"/>
</dbReference>